<protein>
    <submittedName>
        <fullName evidence="1">Uncharacterized protein</fullName>
    </submittedName>
</protein>
<sequence length="124" mass="13848">MLALILVGQWVAGWGTMVVNDWQYGRPRTYQTDAFVGHEHTEQLSHFVALNIHGQAEVLELPGNDPTHARLILGPRLSGPQADLVPVTIQFVPSSNPHTPDMRLDIGITSIFFQNSHGQFQMHK</sequence>
<accession>A0ABQ3VMK4</accession>
<gene>
    <name evidence="1" type="ORF">KSZ_50490</name>
</gene>
<keyword evidence="2" id="KW-1185">Reference proteome</keyword>
<dbReference type="EMBL" id="BNJJ01000015">
    <property type="protein sequence ID" value="GHO87043.1"/>
    <property type="molecule type" value="Genomic_DNA"/>
</dbReference>
<name>A0ABQ3VMK4_9CHLR</name>
<evidence type="ECO:0000313" key="2">
    <source>
        <dbReference type="Proteomes" id="UP000635565"/>
    </source>
</evidence>
<dbReference type="Proteomes" id="UP000635565">
    <property type="component" value="Unassembled WGS sequence"/>
</dbReference>
<organism evidence="1 2">
    <name type="scientific">Dictyobacter formicarum</name>
    <dbReference type="NCBI Taxonomy" id="2778368"/>
    <lineage>
        <taxon>Bacteria</taxon>
        <taxon>Bacillati</taxon>
        <taxon>Chloroflexota</taxon>
        <taxon>Ktedonobacteria</taxon>
        <taxon>Ktedonobacterales</taxon>
        <taxon>Dictyobacteraceae</taxon>
        <taxon>Dictyobacter</taxon>
    </lineage>
</organism>
<evidence type="ECO:0000313" key="1">
    <source>
        <dbReference type="EMBL" id="GHO87043.1"/>
    </source>
</evidence>
<reference evidence="1 2" key="1">
    <citation type="journal article" date="2021" name="Int. J. Syst. Evol. Microbiol.">
        <title>Reticulibacter mediterranei gen. nov., sp. nov., within the new family Reticulibacteraceae fam. nov., and Ktedonospora formicarum gen. nov., sp. nov., Ktedonobacter robiniae sp. nov., Dictyobacter formicarum sp. nov. and Dictyobacter arantiisoli sp. nov., belonging to the class Ktedonobacteria.</title>
        <authorList>
            <person name="Yabe S."/>
            <person name="Zheng Y."/>
            <person name="Wang C.M."/>
            <person name="Sakai Y."/>
            <person name="Abe K."/>
            <person name="Yokota A."/>
            <person name="Donadio S."/>
            <person name="Cavaletti L."/>
            <person name="Monciardini P."/>
        </authorList>
    </citation>
    <scope>NUCLEOTIDE SEQUENCE [LARGE SCALE GENOMIC DNA]</scope>
    <source>
        <strain evidence="1 2">SOSP1-9</strain>
    </source>
</reference>
<comment type="caution">
    <text evidence="1">The sequence shown here is derived from an EMBL/GenBank/DDBJ whole genome shotgun (WGS) entry which is preliminary data.</text>
</comment>
<proteinExistence type="predicted"/>